<dbReference type="EMBL" id="JAAAIM010000189">
    <property type="protein sequence ID" value="KAG0292626.1"/>
    <property type="molecule type" value="Genomic_DNA"/>
</dbReference>
<proteinExistence type="predicted"/>
<sequence length="322" mass="33744">MQVVGLYAHNDIKLKAAKQIEQASYYSVQERSGFLDNGSLGYTIGEREQKEALESESTAYIGTIIGSVTDQIEAIAGREYQQSGSQLVAPEGNIRAKALKGTVDAVYEQGRRWQHSEWHQSGLTVSVSAPVIAAAQTGQQMLQASTQVSDPLMHMLAAGTIALGAKNAYDAIQADPKTAGGVTVSVMMGESHQEFQQTQRSATALGSKITAGGTVHMEVEGSGEASTLNIIGSKIEAKQDVQLKVAGPLKIEAAPNTFIQHSEQHSQSSAAGVAATLGTHSSLGAAVAISSGRGHADGVEVSHTPAQIKAGRKLMLNAQIII</sequence>
<name>A0ABQ7K6B1_9FUNG</name>
<reference evidence="1 2" key="1">
    <citation type="journal article" date="2020" name="Fungal Divers.">
        <title>Resolving the Mortierellaceae phylogeny through synthesis of multi-gene phylogenetics and phylogenomics.</title>
        <authorList>
            <person name="Vandepol N."/>
            <person name="Liber J."/>
            <person name="Desiro A."/>
            <person name="Na H."/>
            <person name="Kennedy M."/>
            <person name="Barry K."/>
            <person name="Grigoriev I.V."/>
            <person name="Miller A.N."/>
            <person name="O'Donnell K."/>
            <person name="Stajich J.E."/>
            <person name="Bonito G."/>
        </authorList>
    </citation>
    <scope>NUCLEOTIDE SEQUENCE [LARGE SCALE GENOMIC DNA]</scope>
    <source>
        <strain evidence="1 2">AD045</strain>
    </source>
</reference>
<comment type="caution">
    <text evidence="1">The sequence shown here is derived from an EMBL/GenBank/DDBJ whole genome shotgun (WGS) entry which is preliminary data.</text>
</comment>
<gene>
    <name evidence="1" type="ORF">BGZ96_003883</name>
</gene>
<evidence type="ECO:0000313" key="2">
    <source>
        <dbReference type="Proteomes" id="UP001194696"/>
    </source>
</evidence>
<keyword evidence="2" id="KW-1185">Reference proteome</keyword>
<dbReference type="Pfam" id="PF13332">
    <property type="entry name" value="Fil_haemagg_2"/>
    <property type="match status" value="1"/>
</dbReference>
<protein>
    <submittedName>
        <fullName evidence="1">Uncharacterized protein</fullName>
    </submittedName>
</protein>
<dbReference type="InterPro" id="IPR025157">
    <property type="entry name" value="Hemagglutinin_rpt"/>
</dbReference>
<evidence type="ECO:0000313" key="1">
    <source>
        <dbReference type="EMBL" id="KAG0292626.1"/>
    </source>
</evidence>
<dbReference type="Proteomes" id="UP001194696">
    <property type="component" value="Unassembled WGS sequence"/>
</dbReference>
<organism evidence="1 2">
    <name type="scientific">Linnemannia gamsii</name>
    <dbReference type="NCBI Taxonomy" id="64522"/>
    <lineage>
        <taxon>Eukaryota</taxon>
        <taxon>Fungi</taxon>
        <taxon>Fungi incertae sedis</taxon>
        <taxon>Mucoromycota</taxon>
        <taxon>Mortierellomycotina</taxon>
        <taxon>Mortierellomycetes</taxon>
        <taxon>Mortierellales</taxon>
        <taxon>Mortierellaceae</taxon>
        <taxon>Linnemannia</taxon>
    </lineage>
</organism>
<accession>A0ABQ7K6B1</accession>